<organism evidence="1 2">
    <name type="scientific">Amycolatopsis sulphurea</name>
    <dbReference type="NCBI Taxonomy" id="76022"/>
    <lineage>
        <taxon>Bacteria</taxon>
        <taxon>Bacillati</taxon>
        <taxon>Actinomycetota</taxon>
        <taxon>Actinomycetes</taxon>
        <taxon>Pseudonocardiales</taxon>
        <taxon>Pseudonocardiaceae</taxon>
        <taxon>Amycolatopsis</taxon>
    </lineage>
</organism>
<evidence type="ECO:0000313" key="1">
    <source>
        <dbReference type="EMBL" id="PFG47326.1"/>
    </source>
</evidence>
<proteinExistence type="predicted"/>
<name>A0A2A9F956_9PSEU</name>
<keyword evidence="2" id="KW-1185">Reference proteome</keyword>
<dbReference type="Proteomes" id="UP000243542">
    <property type="component" value="Unassembled WGS sequence"/>
</dbReference>
<dbReference type="EMBL" id="PDJK01000002">
    <property type="protein sequence ID" value="PFG47326.1"/>
    <property type="molecule type" value="Genomic_DNA"/>
</dbReference>
<comment type="caution">
    <text evidence="1">The sequence shown here is derived from an EMBL/GenBank/DDBJ whole genome shotgun (WGS) entry which is preliminary data.</text>
</comment>
<sequence>MSRQTGEIEIRHILEVEDFGDMATSEVLAIAAVRKGQGVGKVGVEVCEGL</sequence>
<reference evidence="1 2" key="1">
    <citation type="submission" date="2017-10" db="EMBL/GenBank/DDBJ databases">
        <title>Sequencing the genomes of 1000 actinobacteria strains.</title>
        <authorList>
            <person name="Klenk H.-P."/>
        </authorList>
    </citation>
    <scope>NUCLEOTIDE SEQUENCE [LARGE SCALE GENOMIC DNA]</scope>
    <source>
        <strain evidence="1 2">DSM 46092</strain>
    </source>
</reference>
<protein>
    <submittedName>
        <fullName evidence="1">Uncharacterized protein</fullName>
    </submittedName>
</protein>
<evidence type="ECO:0000313" key="2">
    <source>
        <dbReference type="Proteomes" id="UP000243542"/>
    </source>
</evidence>
<accession>A0A2A9F956</accession>
<dbReference type="RefSeq" id="WP_170069695.1">
    <property type="nucleotide sequence ID" value="NZ_JBIAKZ010000013.1"/>
</dbReference>
<gene>
    <name evidence="1" type="ORF">ATK36_2363</name>
</gene>
<dbReference type="AlphaFoldDB" id="A0A2A9F956"/>